<dbReference type="KEGG" id="ttf:THTE_1405"/>
<name>A0A286RDJ0_9BACT</name>
<dbReference type="InterPro" id="IPR001196">
    <property type="entry name" value="Ribosomal_uL15_CS"/>
</dbReference>
<evidence type="ECO:0000256" key="3">
    <source>
        <dbReference type="ARBA" id="ARBA00023274"/>
    </source>
</evidence>
<evidence type="ECO:0000256" key="5">
    <source>
        <dbReference type="RuleBase" id="RU003888"/>
    </source>
</evidence>
<feature type="domain" description="Large ribosomal subunit protein uL15/eL18" evidence="7">
    <location>
        <begin position="23"/>
        <end position="92"/>
    </location>
</feature>
<keyword evidence="9" id="KW-1185">Reference proteome</keyword>
<dbReference type="AlphaFoldDB" id="A0A286RDJ0"/>
<dbReference type="PANTHER" id="PTHR12934">
    <property type="entry name" value="50S RIBOSOMAL PROTEIN L15"/>
    <property type="match status" value="1"/>
</dbReference>
<dbReference type="GO" id="GO:0022625">
    <property type="term" value="C:cytosolic large ribosomal subunit"/>
    <property type="evidence" value="ECO:0007669"/>
    <property type="project" value="TreeGrafter"/>
</dbReference>
<dbReference type="NCBIfam" id="TIGR01071">
    <property type="entry name" value="rplO_bact"/>
    <property type="match status" value="1"/>
</dbReference>
<keyword evidence="2 5" id="KW-0689">Ribosomal protein</keyword>
<dbReference type="InterPro" id="IPR005749">
    <property type="entry name" value="Ribosomal_uL15_bac-type"/>
</dbReference>
<gene>
    <name evidence="8" type="ORF">THTE_1405</name>
</gene>
<evidence type="ECO:0000256" key="4">
    <source>
        <dbReference type="ARBA" id="ARBA00035497"/>
    </source>
</evidence>
<dbReference type="GO" id="GO:0003735">
    <property type="term" value="F:structural constituent of ribosome"/>
    <property type="evidence" value="ECO:0007669"/>
    <property type="project" value="InterPro"/>
</dbReference>
<dbReference type="PANTHER" id="PTHR12934:SF11">
    <property type="entry name" value="LARGE RIBOSOMAL SUBUNIT PROTEIN UL15M"/>
    <property type="match status" value="1"/>
</dbReference>
<accession>A0A286RDJ0</accession>
<protein>
    <recommendedName>
        <fullName evidence="4 6">50S ribosomal protein L15</fullName>
    </recommendedName>
</protein>
<dbReference type="Pfam" id="PF00828">
    <property type="entry name" value="Ribosomal_L27A"/>
    <property type="match status" value="1"/>
</dbReference>
<evidence type="ECO:0000256" key="2">
    <source>
        <dbReference type="ARBA" id="ARBA00022980"/>
    </source>
</evidence>
<evidence type="ECO:0000313" key="8">
    <source>
        <dbReference type="EMBL" id="ASV74007.1"/>
    </source>
</evidence>
<reference evidence="8 9" key="1">
    <citation type="journal article" name="Front. Microbiol.">
        <title>Sugar Metabolism of the First Thermophilic Planctomycete Thermogutta terrifontis: Comparative Genomic and Transcriptomic Approaches.</title>
        <authorList>
            <person name="Elcheninov A.G."/>
            <person name="Menzel P."/>
            <person name="Gudbergsdottir S.R."/>
            <person name="Slesarev A.I."/>
            <person name="Kadnikov V.V."/>
            <person name="Krogh A."/>
            <person name="Bonch-Osmolovskaya E.A."/>
            <person name="Peng X."/>
            <person name="Kublanov I.V."/>
        </authorList>
    </citation>
    <scope>NUCLEOTIDE SEQUENCE [LARGE SCALE GENOMIC DNA]</scope>
    <source>
        <strain evidence="8 9">R1</strain>
    </source>
</reference>
<evidence type="ECO:0000259" key="7">
    <source>
        <dbReference type="Pfam" id="PF00828"/>
    </source>
</evidence>
<comment type="similarity">
    <text evidence="1 5">Belongs to the universal ribosomal protein uL15 family.</text>
</comment>
<dbReference type="Proteomes" id="UP000215086">
    <property type="component" value="Chromosome"/>
</dbReference>
<dbReference type="InterPro" id="IPR036227">
    <property type="entry name" value="Ribosomal_uL15/eL18_sf"/>
</dbReference>
<evidence type="ECO:0000313" key="9">
    <source>
        <dbReference type="Proteomes" id="UP000215086"/>
    </source>
</evidence>
<organism evidence="8 9">
    <name type="scientific">Thermogutta terrifontis</name>
    <dbReference type="NCBI Taxonomy" id="1331910"/>
    <lineage>
        <taxon>Bacteria</taxon>
        <taxon>Pseudomonadati</taxon>
        <taxon>Planctomycetota</taxon>
        <taxon>Planctomycetia</taxon>
        <taxon>Pirellulales</taxon>
        <taxon>Thermoguttaceae</taxon>
        <taxon>Thermogutta</taxon>
    </lineage>
</organism>
<evidence type="ECO:0000256" key="1">
    <source>
        <dbReference type="ARBA" id="ARBA00007320"/>
    </source>
</evidence>
<dbReference type="SUPFAM" id="SSF52080">
    <property type="entry name" value="Ribosomal proteins L15p and L18e"/>
    <property type="match status" value="1"/>
</dbReference>
<dbReference type="GO" id="GO:0006412">
    <property type="term" value="P:translation"/>
    <property type="evidence" value="ECO:0007669"/>
    <property type="project" value="InterPro"/>
</dbReference>
<dbReference type="InterPro" id="IPR021131">
    <property type="entry name" value="Ribosomal_uL15/eL18"/>
</dbReference>
<dbReference type="Gene3D" id="3.100.10.10">
    <property type="match status" value="1"/>
</dbReference>
<dbReference type="PROSITE" id="PS00475">
    <property type="entry name" value="RIBOSOMAL_L15"/>
    <property type="match status" value="1"/>
</dbReference>
<dbReference type="EMBL" id="CP018477">
    <property type="protein sequence ID" value="ASV74007.1"/>
    <property type="molecule type" value="Genomic_DNA"/>
</dbReference>
<sequence length="112" mass="12304">MPLIRRVPKRGFNNARFAPRIAEVNVEVLEKLFADGSEVNPEVLKERGVIKGAFDEVKILGDGELTKKLVVAAHRFSRSAKEKIEKAGGQAVVLPGKTPVEEKKKQKKAATT</sequence>
<evidence type="ECO:0000256" key="6">
    <source>
        <dbReference type="RuleBase" id="RU003889"/>
    </source>
</evidence>
<proteinExistence type="inferred from homology"/>
<keyword evidence="3 5" id="KW-0687">Ribonucleoprotein</keyword>